<proteinExistence type="predicted"/>
<dbReference type="EMBL" id="HBEL01035123">
    <property type="protein sequence ID" value="CAD8420347.1"/>
    <property type="molecule type" value="Transcribed_RNA"/>
</dbReference>
<dbReference type="AlphaFoldDB" id="A0A7S0GHM9"/>
<accession>A0A7S0GHM9</accession>
<sequence length="298" mass="33492">MLLLCRPNDERVPYQTVVMKDPEKYCKMEDAGGKGSHILHGKHHGNINSLAEGLCDSNSGGGIESRSKNDDVKQILNMKHSITDWMMTPKTNRVSSSPFWFRNNTRKHIVAIIQEPGYSFIDQIDAGMEWIIRQKMKLLSLEEYDDQVKLLNRTLSRILKQARNVEHDPLDYITNGASGGVKQANTNINTFNDKDISPLHSSSLYNVNTNDQLMTLSVLGECCVARYYSSDYDLLHTLLLHVCNGNGSNLCESAIRSILKRRRELLLRHGDGGFSTCHEHAITAAKKNVAVIAKPINL</sequence>
<name>A0A7S0GHM9_9STRA</name>
<gene>
    <name evidence="1" type="ORF">PINE0816_LOCUS16483</name>
</gene>
<evidence type="ECO:0000313" key="1">
    <source>
        <dbReference type="EMBL" id="CAD8420347.1"/>
    </source>
</evidence>
<reference evidence="1" key="1">
    <citation type="submission" date="2021-01" db="EMBL/GenBank/DDBJ databases">
        <authorList>
            <person name="Corre E."/>
            <person name="Pelletier E."/>
            <person name="Niang G."/>
            <person name="Scheremetjew M."/>
            <person name="Finn R."/>
            <person name="Kale V."/>
            <person name="Holt S."/>
            <person name="Cochrane G."/>
            <person name="Meng A."/>
            <person name="Brown T."/>
            <person name="Cohen L."/>
        </authorList>
    </citation>
    <scope>NUCLEOTIDE SEQUENCE</scope>
    <source>
        <strain evidence="1">CCAP1064/1</strain>
    </source>
</reference>
<organism evidence="1">
    <name type="scientific">Proboscia inermis</name>
    <dbReference type="NCBI Taxonomy" id="420281"/>
    <lineage>
        <taxon>Eukaryota</taxon>
        <taxon>Sar</taxon>
        <taxon>Stramenopiles</taxon>
        <taxon>Ochrophyta</taxon>
        <taxon>Bacillariophyta</taxon>
        <taxon>Coscinodiscophyceae</taxon>
        <taxon>Rhizosoleniophycidae</taxon>
        <taxon>Rhizosoleniales</taxon>
        <taxon>Rhizosoleniaceae</taxon>
        <taxon>Proboscia</taxon>
    </lineage>
</organism>
<protein>
    <submittedName>
        <fullName evidence="1">Uncharacterized protein</fullName>
    </submittedName>
</protein>